<reference evidence="1 2" key="1">
    <citation type="submission" date="2017-05" db="EMBL/GenBank/DDBJ databases">
        <authorList>
            <person name="Varghese N."/>
            <person name="Submissions S."/>
        </authorList>
    </citation>
    <scope>NUCLEOTIDE SEQUENCE [LARGE SCALE GENOMIC DNA]</scope>
    <source>
        <strain evidence="1 2">DSM 26001</strain>
    </source>
</reference>
<accession>A0ABY1PTN0</accession>
<protein>
    <recommendedName>
        <fullName evidence="3">Bacteriophage protein</fullName>
    </recommendedName>
</protein>
<evidence type="ECO:0000313" key="1">
    <source>
        <dbReference type="EMBL" id="SMP43026.1"/>
    </source>
</evidence>
<keyword evidence="2" id="KW-1185">Reference proteome</keyword>
<evidence type="ECO:0000313" key="2">
    <source>
        <dbReference type="Proteomes" id="UP001158049"/>
    </source>
</evidence>
<evidence type="ECO:0008006" key="3">
    <source>
        <dbReference type="Google" id="ProtNLM"/>
    </source>
</evidence>
<proteinExistence type="predicted"/>
<organism evidence="1 2">
    <name type="scientific">Noviherbaspirillum suwonense</name>
    <dbReference type="NCBI Taxonomy" id="1224511"/>
    <lineage>
        <taxon>Bacteria</taxon>
        <taxon>Pseudomonadati</taxon>
        <taxon>Pseudomonadota</taxon>
        <taxon>Betaproteobacteria</taxon>
        <taxon>Burkholderiales</taxon>
        <taxon>Oxalobacteraceae</taxon>
        <taxon>Noviherbaspirillum</taxon>
    </lineage>
</organism>
<gene>
    <name evidence="1" type="ORF">SAMN06295970_101254</name>
</gene>
<dbReference type="Proteomes" id="UP001158049">
    <property type="component" value="Unassembled WGS sequence"/>
</dbReference>
<sequence>MRKTPSYLKGLAETRARAAGDAQRFKKLHEEIGEKLARAEHDLAACDRLIERFDERLDPGLIEPIHAWQGRYGKRGALGEEIRRIIQSAWPDEITTTEIVWRVQIHFQMSFLTWREKKRWQDNSLRNTIKALLAKGEVERVHDVLYGLTGEVGRWRWKSDAVLSLDHLHAQAAGAGVAVQSCDDAHE</sequence>
<dbReference type="EMBL" id="FXUL01000001">
    <property type="protein sequence ID" value="SMP43026.1"/>
    <property type="molecule type" value="Genomic_DNA"/>
</dbReference>
<name>A0ABY1PTN0_9BURK</name>
<comment type="caution">
    <text evidence="1">The sequence shown here is derived from an EMBL/GenBank/DDBJ whole genome shotgun (WGS) entry which is preliminary data.</text>
</comment>